<dbReference type="Gene3D" id="1.10.8.430">
    <property type="entry name" value="Helical domain of apoptotic protease-activating factors"/>
    <property type="match status" value="1"/>
</dbReference>
<evidence type="ECO:0000256" key="6">
    <source>
        <dbReference type="ARBA" id="ARBA00022840"/>
    </source>
</evidence>
<gene>
    <name evidence="12" type="primary">LOC113740778</name>
</gene>
<dbReference type="SUPFAM" id="SSF52058">
    <property type="entry name" value="L domain-like"/>
    <property type="match status" value="1"/>
</dbReference>
<dbReference type="Gene3D" id="3.80.10.10">
    <property type="entry name" value="Ribonuclease Inhibitor"/>
    <property type="match status" value="2"/>
</dbReference>
<dbReference type="InterPro" id="IPR044974">
    <property type="entry name" value="Disease_R_plants"/>
</dbReference>
<dbReference type="PRINTS" id="PR00364">
    <property type="entry name" value="DISEASERSIST"/>
</dbReference>
<reference evidence="11" key="1">
    <citation type="journal article" date="2025" name="Foods">
        <title>Unveiling the Microbial Signatures of Arabica Coffee Cherries: Insights into Ripeness Specific Diversity, Functional Traits, and Implications for Quality and Safety.</title>
        <authorList>
            <consortium name="RefSeq"/>
            <person name="Tenea G.N."/>
            <person name="Cifuentes V."/>
            <person name="Reyes P."/>
            <person name="Cevallos-Vallejos M."/>
        </authorList>
    </citation>
    <scope>NUCLEOTIDE SEQUENCE [LARGE SCALE GENOMIC DNA]</scope>
</reference>
<keyword evidence="2" id="KW-0433">Leucine-rich repeat</keyword>
<dbReference type="SUPFAM" id="SSF52540">
    <property type="entry name" value="P-loop containing nucleoside triphosphate hydrolases"/>
    <property type="match status" value="1"/>
</dbReference>
<sequence length="1252" mass="142258">MAEAAVSLVIDKLGNLLIQQTVQQIVFLKNVPEQIQSLKTLLIDIQCFLKFADEQQDDNLMIRNWVSKLRDAAYESEDVIETFIVKMQALKKKGFWENLSCFPKRLLCLYKVGKNIESIQKKMLDIEKSRLTFGIDQVLGEGTSTRGEELRKLLRSSPFTEDKDLVGLEEKTNSLVAQLLVQDSSGRVISIVGMAGVGKTTLARKVYNHVDVIGYFNCRAWVYVSQKCSAQEVLVGIIKQVEKQTKESLDLLEGMQEADLERMVREKLQDKCYLVVLDDIWEEEAWDSLAAAFPNVNNGSRLLMTSRYEKVPPYADALSKPYKLETLGEEDGWQLFLKKALAHGLTSESKLPPDLEAIGRKIVERCDGLPLAITVIGRLLQGKSEWKSVLDTLTDQWSRGRKGVSAVLASSYNDLPSYLKTCFLSFAIFPEDFVIPTRKLFHMWIAEGLIHQKGVEVLEDVAADRLDELVYRNLVQVVALTANGKVKSCRVHDLLRDLAVAKAEEVMFLKIFGESSSSFPPSKCRHLLVNSCSEMLNYPGEFEHSTPPLRSLIFFNVAEVKHEFNLSFARFKLLRVLDLQNMNTSYLPEEIGELCLLMYLCLRRTRIKRLPLSLGCLQNLQTLDIYIVGSVVEVPNVLWKLKNLRHLYIRETIKHVPLKFDTLKNLQTLCDVYLDTLIGNKMMLLTSMRKLGVWIERSSRIDELFSSIAELENLVHLELVRYGEEGFPSLIGLSHLNYVNRLRLSGWLTELPSPHNFPPRLSHLSLLGTKLAEDPMPTLEKLEHLSILKLKNAYAGKELVISDNQFPNLTVLQLEHLPNLIEIKIGRGAMPQLRCLRISNCYFVEMLPEELRFMEALEKVEVEDMPKRFITRLHGMDSYKVSHVPNIIVTGTLDPTMLGGKLKARRLQLALVAVSREIASVHQFFSNLVFIINIVTASNKRNDELKEAQAIEVATKIANGELETGRELNQIGTLKRTGDTRWGSHLDSISSLLKMFNATCVVLSNIAVDGALQHKSQDILNAMHLVSSTTKLLKTFRDSGWDDFLVKVKLFCEQHQIDIPCMNAQYIARRGRSRSHHDEISVGHYYRVDIFLATIDYQLQELHSRFNDHTVELLILSTALDPRNGFMLFKIDDICKLAEKFYPNDFMEQELVRLRIELQHFELDIPNHHELQELSGINELCQGLVKTKKSVIYPVIDRLIRLVLTLPVSTATSERVSSLGLVEEDIAIFAASLEIPVITQVAPSINLHDKLG</sequence>
<dbReference type="GO" id="GO:0043531">
    <property type="term" value="F:ADP binding"/>
    <property type="evidence" value="ECO:0007669"/>
    <property type="project" value="InterPro"/>
</dbReference>
<dbReference type="InterPro" id="IPR042197">
    <property type="entry name" value="Apaf_helical"/>
</dbReference>
<evidence type="ECO:0000256" key="2">
    <source>
        <dbReference type="ARBA" id="ARBA00022614"/>
    </source>
</evidence>
<evidence type="ECO:0000256" key="4">
    <source>
        <dbReference type="ARBA" id="ARBA00022741"/>
    </source>
</evidence>
<evidence type="ECO:0000313" key="12">
    <source>
        <dbReference type="RefSeq" id="XP_027124103.2"/>
    </source>
</evidence>
<dbReference type="InterPro" id="IPR012337">
    <property type="entry name" value="RNaseH-like_sf"/>
</dbReference>
<dbReference type="InterPro" id="IPR041118">
    <property type="entry name" value="Rx_N"/>
</dbReference>
<feature type="domain" description="NB-ARC" evidence="7">
    <location>
        <begin position="171"/>
        <end position="342"/>
    </location>
</feature>
<dbReference type="Pfam" id="PF23559">
    <property type="entry name" value="WHD_DRP"/>
    <property type="match status" value="1"/>
</dbReference>
<dbReference type="Proteomes" id="UP001652660">
    <property type="component" value="Chromosome 4e"/>
</dbReference>
<dbReference type="Pfam" id="PF00931">
    <property type="entry name" value="NB-ARC"/>
    <property type="match status" value="1"/>
</dbReference>
<proteinExistence type="inferred from homology"/>
<dbReference type="PANTHER" id="PTHR23155">
    <property type="entry name" value="DISEASE RESISTANCE PROTEIN RP"/>
    <property type="match status" value="1"/>
</dbReference>
<feature type="domain" description="Disease resistance protein winged helix" evidence="9">
    <location>
        <begin position="428"/>
        <end position="499"/>
    </location>
</feature>
<evidence type="ECO:0000256" key="5">
    <source>
        <dbReference type="ARBA" id="ARBA00022821"/>
    </source>
</evidence>
<dbReference type="Gene3D" id="3.40.50.300">
    <property type="entry name" value="P-loop containing nucleotide triphosphate hydrolases"/>
    <property type="match status" value="1"/>
</dbReference>
<dbReference type="Pfam" id="PF18052">
    <property type="entry name" value="Rx_N"/>
    <property type="match status" value="1"/>
</dbReference>
<evidence type="ECO:0000313" key="11">
    <source>
        <dbReference type="Proteomes" id="UP001652660"/>
    </source>
</evidence>
<name>A0A6P6X8M2_COFAR</name>
<dbReference type="OrthoDB" id="646178at2759"/>
<keyword evidence="4" id="KW-0547">Nucleotide-binding</keyword>
<dbReference type="InterPro" id="IPR058922">
    <property type="entry name" value="WHD_DRP"/>
</dbReference>
<dbReference type="GO" id="GO:0005524">
    <property type="term" value="F:ATP binding"/>
    <property type="evidence" value="ECO:0007669"/>
    <property type="project" value="UniProtKB-KW"/>
</dbReference>
<dbReference type="RefSeq" id="XP_027124103.2">
    <property type="nucleotide sequence ID" value="XM_027268302.2"/>
</dbReference>
<dbReference type="PANTHER" id="PTHR23155:SF1193">
    <property type="entry name" value="DISEASE RESISTANCE PROTEIN RPP13-RELATED"/>
    <property type="match status" value="1"/>
</dbReference>
<evidence type="ECO:0000259" key="10">
    <source>
        <dbReference type="Pfam" id="PF23598"/>
    </source>
</evidence>
<dbReference type="InterPro" id="IPR055414">
    <property type="entry name" value="LRR_R13L4/SHOC2-like"/>
</dbReference>
<dbReference type="Gene3D" id="1.20.5.4130">
    <property type="match status" value="1"/>
</dbReference>
<dbReference type="InterPro" id="IPR027417">
    <property type="entry name" value="P-loop_NTPase"/>
</dbReference>
<dbReference type="SUPFAM" id="SSF53098">
    <property type="entry name" value="Ribonuclease H-like"/>
    <property type="match status" value="1"/>
</dbReference>
<comment type="similarity">
    <text evidence="1">Belongs to the disease resistance NB-LRR family.</text>
</comment>
<keyword evidence="3" id="KW-0677">Repeat</keyword>
<dbReference type="Gene3D" id="1.10.10.10">
    <property type="entry name" value="Winged helix-like DNA-binding domain superfamily/Winged helix DNA-binding domain"/>
    <property type="match status" value="1"/>
</dbReference>
<reference evidence="12" key="2">
    <citation type="submission" date="2025-08" db="UniProtKB">
        <authorList>
            <consortium name="RefSeq"/>
        </authorList>
    </citation>
    <scope>IDENTIFICATION</scope>
    <source>
        <tissue evidence="12">Leaves</tissue>
    </source>
</reference>
<keyword evidence="5" id="KW-0611">Plant defense</keyword>
<protein>
    <submittedName>
        <fullName evidence="12">Disease resistance protein At1g50180</fullName>
    </submittedName>
</protein>
<dbReference type="InterPro" id="IPR036388">
    <property type="entry name" value="WH-like_DNA-bd_sf"/>
</dbReference>
<keyword evidence="11" id="KW-1185">Reference proteome</keyword>
<dbReference type="GeneID" id="113740778"/>
<accession>A0A6P6X8M2</accession>
<dbReference type="CDD" id="cd14798">
    <property type="entry name" value="RX-CC_like"/>
    <property type="match status" value="1"/>
</dbReference>
<feature type="domain" description="Disease resistance N-terminal" evidence="8">
    <location>
        <begin position="5"/>
        <end position="93"/>
    </location>
</feature>
<dbReference type="AlphaFoldDB" id="A0A6P6X8M2"/>
<evidence type="ECO:0000259" key="8">
    <source>
        <dbReference type="Pfam" id="PF18052"/>
    </source>
</evidence>
<dbReference type="GO" id="GO:0098542">
    <property type="term" value="P:defense response to other organism"/>
    <property type="evidence" value="ECO:0007669"/>
    <property type="project" value="TreeGrafter"/>
</dbReference>
<organism evidence="11 12">
    <name type="scientific">Coffea arabica</name>
    <name type="common">Arabian coffee</name>
    <dbReference type="NCBI Taxonomy" id="13443"/>
    <lineage>
        <taxon>Eukaryota</taxon>
        <taxon>Viridiplantae</taxon>
        <taxon>Streptophyta</taxon>
        <taxon>Embryophyta</taxon>
        <taxon>Tracheophyta</taxon>
        <taxon>Spermatophyta</taxon>
        <taxon>Magnoliopsida</taxon>
        <taxon>eudicotyledons</taxon>
        <taxon>Gunneridae</taxon>
        <taxon>Pentapetalae</taxon>
        <taxon>asterids</taxon>
        <taxon>lamiids</taxon>
        <taxon>Gentianales</taxon>
        <taxon>Rubiaceae</taxon>
        <taxon>Ixoroideae</taxon>
        <taxon>Gardenieae complex</taxon>
        <taxon>Bertiereae - Coffeeae clade</taxon>
        <taxon>Coffeeae</taxon>
        <taxon>Coffea</taxon>
    </lineage>
</organism>
<dbReference type="InterPro" id="IPR002182">
    <property type="entry name" value="NB-ARC"/>
</dbReference>
<evidence type="ECO:0000259" key="7">
    <source>
        <dbReference type="Pfam" id="PF00931"/>
    </source>
</evidence>
<dbReference type="GO" id="GO:0051607">
    <property type="term" value="P:defense response to virus"/>
    <property type="evidence" value="ECO:0007669"/>
    <property type="project" value="UniProtKB-ARBA"/>
</dbReference>
<evidence type="ECO:0000259" key="9">
    <source>
        <dbReference type="Pfam" id="PF23559"/>
    </source>
</evidence>
<dbReference type="Pfam" id="PF23598">
    <property type="entry name" value="LRR_14"/>
    <property type="match status" value="1"/>
</dbReference>
<dbReference type="InterPro" id="IPR038005">
    <property type="entry name" value="RX-like_CC"/>
</dbReference>
<evidence type="ECO:0000256" key="3">
    <source>
        <dbReference type="ARBA" id="ARBA00022737"/>
    </source>
</evidence>
<dbReference type="InterPro" id="IPR032675">
    <property type="entry name" value="LRR_dom_sf"/>
</dbReference>
<evidence type="ECO:0000256" key="1">
    <source>
        <dbReference type="ARBA" id="ARBA00008894"/>
    </source>
</evidence>
<keyword evidence="6" id="KW-0067">ATP-binding</keyword>
<feature type="domain" description="Disease resistance R13L4/SHOC-2-like LRR" evidence="10">
    <location>
        <begin position="549"/>
        <end position="862"/>
    </location>
</feature>